<dbReference type="Proteomes" id="UP000823775">
    <property type="component" value="Unassembled WGS sequence"/>
</dbReference>
<evidence type="ECO:0000313" key="2">
    <source>
        <dbReference type="Proteomes" id="UP000823775"/>
    </source>
</evidence>
<reference evidence="1 2" key="1">
    <citation type="journal article" date="2021" name="BMC Genomics">
        <title>Datura genome reveals duplications of psychoactive alkaloid biosynthetic genes and high mutation rate following tissue culture.</title>
        <authorList>
            <person name="Rajewski A."/>
            <person name="Carter-House D."/>
            <person name="Stajich J."/>
            <person name="Litt A."/>
        </authorList>
    </citation>
    <scope>NUCLEOTIDE SEQUENCE [LARGE SCALE GENOMIC DNA]</scope>
    <source>
        <strain evidence="1">AR-01</strain>
    </source>
</reference>
<accession>A0ABS8VJE4</accession>
<evidence type="ECO:0000313" key="1">
    <source>
        <dbReference type="EMBL" id="MCE0480894.1"/>
    </source>
</evidence>
<comment type="caution">
    <text evidence="1">The sequence shown here is derived from an EMBL/GenBank/DDBJ whole genome shotgun (WGS) entry which is preliminary data.</text>
</comment>
<sequence>MLRAIAALAQAHVELRADMEKDKRKRLSHDKQIMCMWKGIKNILKILTLNVRTPQRVCFRETAFTAARLAMQSNYNKFPSD</sequence>
<organism evidence="1 2">
    <name type="scientific">Datura stramonium</name>
    <name type="common">Jimsonweed</name>
    <name type="synonym">Common thornapple</name>
    <dbReference type="NCBI Taxonomy" id="4076"/>
    <lineage>
        <taxon>Eukaryota</taxon>
        <taxon>Viridiplantae</taxon>
        <taxon>Streptophyta</taxon>
        <taxon>Embryophyta</taxon>
        <taxon>Tracheophyta</taxon>
        <taxon>Spermatophyta</taxon>
        <taxon>Magnoliopsida</taxon>
        <taxon>eudicotyledons</taxon>
        <taxon>Gunneridae</taxon>
        <taxon>Pentapetalae</taxon>
        <taxon>asterids</taxon>
        <taxon>lamiids</taxon>
        <taxon>Solanales</taxon>
        <taxon>Solanaceae</taxon>
        <taxon>Solanoideae</taxon>
        <taxon>Datureae</taxon>
        <taxon>Datura</taxon>
    </lineage>
</organism>
<protein>
    <submittedName>
        <fullName evidence="1">Uncharacterized protein</fullName>
    </submittedName>
</protein>
<proteinExistence type="predicted"/>
<dbReference type="EMBL" id="JACEIK010005186">
    <property type="protein sequence ID" value="MCE0480894.1"/>
    <property type="molecule type" value="Genomic_DNA"/>
</dbReference>
<keyword evidence="2" id="KW-1185">Reference proteome</keyword>
<name>A0ABS8VJE4_DATST</name>
<gene>
    <name evidence="1" type="ORF">HAX54_038122</name>
</gene>